<dbReference type="InterPro" id="IPR043127">
    <property type="entry name" value="Sec-1-like_dom3a"/>
</dbReference>
<protein>
    <submittedName>
        <fullName evidence="3">Uncharacterized protein</fullName>
    </submittedName>
</protein>
<dbReference type="GO" id="GO:0016192">
    <property type="term" value="P:vesicle-mediated transport"/>
    <property type="evidence" value="ECO:0007669"/>
    <property type="project" value="InterPro"/>
</dbReference>
<organism evidence="3">
    <name type="scientific">Bartheletia paradoxa</name>
    <dbReference type="NCBI Taxonomy" id="669517"/>
    <lineage>
        <taxon>Eukaryota</taxon>
        <taxon>Fungi</taxon>
        <taxon>Dikarya</taxon>
        <taxon>Basidiomycota</taxon>
        <taxon>Agaricomycotina</taxon>
        <taxon>Bartheletiomycetes</taxon>
        <taxon>Bartheletiales</taxon>
        <taxon>Bartheletiaceae</taxon>
        <taxon>Bartheletia</taxon>
    </lineage>
</organism>
<evidence type="ECO:0000256" key="2">
    <source>
        <dbReference type="SAM" id="MobiDB-lite"/>
    </source>
</evidence>
<reference evidence="3" key="1">
    <citation type="submission" date="2016-10" db="EMBL/GenBank/DDBJ databases">
        <title>Phylogenomic data for the living fossil Bartheletia paradoxa suggests that the early evolutionary history of major basidiomycete lineages might not be bifurcate.</title>
        <authorList>
            <person name="Mishra B."/>
            <person name="Choi Y.-J."/>
            <person name="Bauer R."/>
            <person name="Thines M."/>
        </authorList>
    </citation>
    <scope>NUCLEOTIDE SEQUENCE</scope>
</reference>
<dbReference type="SUPFAM" id="SSF56815">
    <property type="entry name" value="Sec1/munc18-like (SM) proteins"/>
    <property type="match status" value="1"/>
</dbReference>
<dbReference type="PANTHER" id="PTHR11679">
    <property type="entry name" value="VESICLE PROTEIN SORTING-ASSOCIATED"/>
    <property type="match status" value="1"/>
</dbReference>
<dbReference type="Pfam" id="PF00995">
    <property type="entry name" value="Sec1"/>
    <property type="match status" value="1"/>
</dbReference>
<dbReference type="Gene3D" id="3.40.50.1910">
    <property type="match status" value="1"/>
</dbReference>
<dbReference type="InterPro" id="IPR001619">
    <property type="entry name" value="Sec1-like"/>
</dbReference>
<dbReference type="InterPro" id="IPR027482">
    <property type="entry name" value="Sec1-like_dom2"/>
</dbReference>
<dbReference type="InterPro" id="IPR036045">
    <property type="entry name" value="Sec1-like_sf"/>
</dbReference>
<evidence type="ECO:0000256" key="1">
    <source>
        <dbReference type="ARBA" id="ARBA00009884"/>
    </source>
</evidence>
<dbReference type="InterPro" id="IPR043154">
    <property type="entry name" value="Sec-1-like_dom1"/>
</dbReference>
<feature type="compositionally biased region" description="Low complexity" evidence="2">
    <location>
        <begin position="15"/>
        <end position="40"/>
    </location>
</feature>
<dbReference type="EMBL" id="KY000256">
    <property type="protein sequence ID" value="ASF90207.1"/>
    <property type="molecule type" value="Genomic_DNA"/>
</dbReference>
<name>A0A2D0XHS9_9BASI</name>
<feature type="region of interest" description="Disordered" evidence="2">
    <location>
        <begin position="1"/>
        <end position="55"/>
    </location>
</feature>
<feature type="compositionally biased region" description="Basic and acidic residues" evidence="2">
    <location>
        <begin position="45"/>
        <end position="55"/>
    </location>
</feature>
<comment type="similarity">
    <text evidence="1">Belongs to the STXBP/unc-18/SEC1 family.</text>
</comment>
<feature type="region of interest" description="Disordered" evidence="2">
    <location>
        <begin position="322"/>
        <end position="341"/>
    </location>
</feature>
<evidence type="ECO:0000313" key="3">
    <source>
        <dbReference type="EMBL" id="ASF90207.1"/>
    </source>
</evidence>
<dbReference type="Gene3D" id="3.90.830.10">
    <property type="entry name" value="Syntaxin Binding Protein 1, Chain A, domain 2"/>
    <property type="match status" value="1"/>
</dbReference>
<sequence>MPPLNSRPPTRHHASASTSSLSSAPGPPSSSGEQSESAAPTTSSAKREDDDNEDVGKLDLGLLRDLARRGLTDLLDEVPGAKTLVIDPSLAGPLGLVTDVSLLKNHGIDKMFYLESGPPLVCSTKHIVYLCRPTVAWMRVIADQINAHVAQTPAPSHTYTLLLTPRRTSLCDRLLSDLGVLGHLAIREYRLEFIPLEDDVLSLESDGVYKEVNLDGDETAVFASARAIMTLQRAYGLIPRIVGKGDAAKRLSTMLLRLRAESLLTDPTSPALRTPSHSIDTMIVIERASDMVTPMCTQLTYEGLVDEVFGLKNSHAEVPASLLSPAPTAPPSAATASTTAPAAEKKKKHLFSAANDPLFKDIRDANFGAVAGLLHKRALRVSEDYEGRHKAKTVAQIREFVGKLGGLQNEHQSLRLHTGLSELITPVTRSDEFNRALEIQQNLIASVDTTIQQSGIEELINQQAPLPLVLRLLVLASLTSGGIKPKNLDNFKREILQAYGYEQLPMLVALSSLNLLVKATPARAPYSTLRKSFRLIVDDVDEHDPNDISYVYSGYAPLSIRLVQAVAQKSAILAPPTTVLPSIDARKDEEKPRKKKPRAHAIVGWKGFEEPLKLIPGEAFDDVQTVEEGLDKRAFVSFDNS</sequence>
<dbReference type="Gene3D" id="3.40.50.2060">
    <property type="match status" value="1"/>
</dbReference>
<gene>
    <name evidence="3" type="ORF">SPAR04510</name>
</gene>
<proteinExistence type="inferred from homology"/>
<dbReference type="AlphaFoldDB" id="A0A2D0XHS9"/>
<accession>A0A2D0XHS9</accession>